<proteinExistence type="predicted"/>
<dbReference type="AlphaFoldDB" id="A0A3L6SZD3"/>
<evidence type="ECO:0000313" key="1">
    <source>
        <dbReference type="EMBL" id="RLN29849.1"/>
    </source>
</evidence>
<dbReference type="Proteomes" id="UP000275267">
    <property type="component" value="Unassembled WGS sequence"/>
</dbReference>
<sequence>MGAGHINMSRVMDPWLVYEFNERQCAAHVCPTLSEAALRTVTCNESWRCFVLPTMHPSNLNYPSITVPLQVVGFFVMRTLVNVAPPGTPKTYLAGGTVEWSSKHTVRSPMITVVGLATSHTPTPWKLD</sequence>
<protein>
    <submittedName>
        <fullName evidence="1">Uncharacterized protein</fullName>
    </submittedName>
</protein>
<evidence type="ECO:0000313" key="2">
    <source>
        <dbReference type="Proteomes" id="UP000275267"/>
    </source>
</evidence>
<accession>A0A3L6SZD3</accession>
<comment type="caution">
    <text evidence="1">The sequence shown here is derived from an EMBL/GenBank/DDBJ whole genome shotgun (WGS) entry which is preliminary data.</text>
</comment>
<reference evidence="2" key="1">
    <citation type="journal article" date="2019" name="Nat. Commun.">
        <title>The genome of broomcorn millet.</title>
        <authorList>
            <person name="Zou C."/>
            <person name="Miki D."/>
            <person name="Li D."/>
            <person name="Tang Q."/>
            <person name="Xiao L."/>
            <person name="Rajput S."/>
            <person name="Deng P."/>
            <person name="Jia W."/>
            <person name="Huang R."/>
            <person name="Zhang M."/>
            <person name="Sun Y."/>
            <person name="Hu J."/>
            <person name="Fu X."/>
            <person name="Schnable P.S."/>
            <person name="Li F."/>
            <person name="Zhang H."/>
            <person name="Feng B."/>
            <person name="Zhu X."/>
            <person name="Liu R."/>
            <person name="Schnable J.C."/>
            <person name="Zhu J.-K."/>
            <person name="Zhang H."/>
        </authorList>
    </citation>
    <scope>NUCLEOTIDE SEQUENCE [LARGE SCALE GENOMIC DNA]</scope>
</reference>
<organism evidence="1 2">
    <name type="scientific">Panicum miliaceum</name>
    <name type="common">Proso millet</name>
    <name type="synonym">Broomcorn millet</name>
    <dbReference type="NCBI Taxonomy" id="4540"/>
    <lineage>
        <taxon>Eukaryota</taxon>
        <taxon>Viridiplantae</taxon>
        <taxon>Streptophyta</taxon>
        <taxon>Embryophyta</taxon>
        <taxon>Tracheophyta</taxon>
        <taxon>Spermatophyta</taxon>
        <taxon>Magnoliopsida</taxon>
        <taxon>Liliopsida</taxon>
        <taxon>Poales</taxon>
        <taxon>Poaceae</taxon>
        <taxon>PACMAD clade</taxon>
        <taxon>Panicoideae</taxon>
        <taxon>Panicodae</taxon>
        <taxon>Paniceae</taxon>
        <taxon>Panicinae</taxon>
        <taxon>Panicum</taxon>
        <taxon>Panicum sect. Panicum</taxon>
    </lineage>
</organism>
<name>A0A3L6SZD3_PANMI</name>
<gene>
    <name evidence="1" type="ORF">C2845_PM05G34780</name>
</gene>
<keyword evidence="2" id="KW-1185">Reference proteome</keyword>
<dbReference type="EMBL" id="PQIB02000003">
    <property type="protein sequence ID" value="RLN29849.1"/>
    <property type="molecule type" value="Genomic_DNA"/>
</dbReference>
<dbReference type="STRING" id="4540.A0A3L6SZD3"/>